<sequence length="93" mass="10525">MLIAKNTVKQGKQQEFVALAKEMIAKTRQEAGCVYYDLVSDQNDDQIYYFIENYADEAAVAAHRASEYFQTIVPQLAELRVKPSEVSTCTVVE</sequence>
<dbReference type="Proteomes" id="UP000729290">
    <property type="component" value="Unassembled WGS sequence"/>
</dbReference>
<keyword evidence="2" id="KW-0560">Oxidoreductase</keyword>
<dbReference type="GO" id="GO:0004497">
    <property type="term" value="F:monooxygenase activity"/>
    <property type="evidence" value="ECO:0007669"/>
    <property type="project" value="UniProtKB-KW"/>
</dbReference>
<organism evidence="2 3">
    <name type="scientific">Anaerotignum lactatifermentans</name>
    <dbReference type="NCBI Taxonomy" id="160404"/>
    <lineage>
        <taxon>Bacteria</taxon>
        <taxon>Bacillati</taxon>
        <taxon>Bacillota</taxon>
        <taxon>Clostridia</taxon>
        <taxon>Lachnospirales</taxon>
        <taxon>Anaerotignaceae</taxon>
        <taxon>Anaerotignum</taxon>
    </lineage>
</organism>
<evidence type="ECO:0000313" key="3">
    <source>
        <dbReference type="Proteomes" id="UP000729290"/>
    </source>
</evidence>
<dbReference type="Pfam" id="PF03992">
    <property type="entry name" value="ABM"/>
    <property type="match status" value="1"/>
</dbReference>
<comment type="caution">
    <text evidence="2">The sequence shown here is derived from an EMBL/GenBank/DDBJ whole genome shotgun (WGS) entry which is preliminary data.</text>
</comment>
<dbReference type="RefSeq" id="WP_205133218.1">
    <property type="nucleotide sequence ID" value="NZ_JACSNT010000004.1"/>
</dbReference>
<evidence type="ECO:0000313" key="2">
    <source>
        <dbReference type="EMBL" id="MBM6877011.1"/>
    </source>
</evidence>
<dbReference type="InterPro" id="IPR050744">
    <property type="entry name" value="AI-2_Isomerase_LsrG"/>
</dbReference>
<accession>A0ABS2G6C9</accession>
<dbReference type="EMBL" id="JACSNV010000002">
    <property type="protein sequence ID" value="MBM6877011.1"/>
    <property type="molecule type" value="Genomic_DNA"/>
</dbReference>
<evidence type="ECO:0000259" key="1">
    <source>
        <dbReference type="PROSITE" id="PS51725"/>
    </source>
</evidence>
<dbReference type="PROSITE" id="PS51725">
    <property type="entry name" value="ABM"/>
    <property type="match status" value="1"/>
</dbReference>
<keyword evidence="3" id="KW-1185">Reference proteome</keyword>
<protein>
    <submittedName>
        <fullName evidence="2">Antibiotic biosynthesis monooxygenase</fullName>
    </submittedName>
</protein>
<dbReference type="PANTHER" id="PTHR33336:SF15">
    <property type="entry name" value="ABM DOMAIN-CONTAINING PROTEIN"/>
    <property type="match status" value="1"/>
</dbReference>
<name>A0ABS2G6C9_9FIRM</name>
<proteinExistence type="predicted"/>
<keyword evidence="2" id="KW-0503">Monooxygenase</keyword>
<feature type="domain" description="ABM" evidence="1">
    <location>
        <begin position="1"/>
        <end position="91"/>
    </location>
</feature>
<dbReference type="InterPro" id="IPR011008">
    <property type="entry name" value="Dimeric_a/b-barrel"/>
</dbReference>
<dbReference type="SUPFAM" id="SSF54909">
    <property type="entry name" value="Dimeric alpha+beta barrel"/>
    <property type="match status" value="1"/>
</dbReference>
<dbReference type="InterPro" id="IPR007138">
    <property type="entry name" value="ABM_dom"/>
</dbReference>
<reference evidence="2 3" key="1">
    <citation type="journal article" date="2021" name="Sci. Rep.">
        <title>The distribution of antibiotic resistance genes in chicken gut microbiota commensals.</title>
        <authorList>
            <person name="Juricova H."/>
            <person name="Matiasovicova J."/>
            <person name="Kubasova T."/>
            <person name="Cejkova D."/>
            <person name="Rychlik I."/>
        </authorList>
    </citation>
    <scope>NUCLEOTIDE SEQUENCE [LARGE SCALE GENOMIC DNA]</scope>
    <source>
        <strain evidence="2 3">An431b</strain>
    </source>
</reference>
<dbReference type="Gene3D" id="3.30.70.100">
    <property type="match status" value="1"/>
</dbReference>
<dbReference type="PANTHER" id="PTHR33336">
    <property type="entry name" value="QUINOL MONOOXYGENASE YGIN-RELATED"/>
    <property type="match status" value="1"/>
</dbReference>
<gene>
    <name evidence="2" type="ORF">H9X83_02400</name>
</gene>